<dbReference type="Pfam" id="PF13041">
    <property type="entry name" value="PPR_2"/>
    <property type="match status" value="4"/>
</dbReference>
<dbReference type="OrthoDB" id="185373at2759"/>
<dbReference type="Pfam" id="PF20430">
    <property type="entry name" value="Eplus_motif"/>
    <property type="match status" value="1"/>
</dbReference>
<dbReference type="GO" id="GO:0009451">
    <property type="term" value="P:RNA modification"/>
    <property type="evidence" value="ECO:0007669"/>
    <property type="project" value="InterPro"/>
</dbReference>
<sequence>MRDVAPKLRLCRAIDSLYSHGPATHESYTRLALDCFRANDVDQAKRLQTHMDLHLYQPSDSFLQNRLLHLYAKSGNVSNARDLFDKMPQRDVFSWNAILSLYAKVGLVDDLRVIFDSMPFRDSVSYNTVISGFTRNGCASKAVEAFVRMQNEGLKPTDYTHVSVLNACTQLLDLRKGKQIHGRIITRNLGANVFIWNALIDMYAKCGEIDHARRLFDRLGNKNVVSWNSMIYGYLKNGQCEKCIDLFHEMQVLGLRPDQFTVSNVLCAYFQSGFTDEAGKVFNEIRKKDNICWTTMIVGYVQNGKEGDALILFNEMLLANVRPDSYTFSSVVSSCAKLASLFHGQAFHGKTLLMGMDEDFLVSTALIDLYCKCGVTNDAWVVFAMMPTRNVVSWNAMIGGFAQNGKDLEALALYEKMLQEDMKPDNITFVGVLSACIHAGLVEEGNRYFESMNKLHGLVPTLDHFACMINLLGRSGNMDKAMDLISSMPHEPNSLIWSSVLSICSVKGDIKHGEMAASRLFELDPLNAGPYIILSNMYAACGRWTDVASIRSLMKTNNVKKFAAYSWIEIDGDVHKFVADDHTHPDTKTIYEELDGLISKLQKVGFIPNTNWVLHDVGENEKRESIYYHSEKLALAFGLTKKHHGPIRIIKNIRVCGDCHVFMKFVSKLIERPIILRDSNRFHHFIAGKCSCNDYW</sequence>
<dbReference type="PROSITE" id="PS51375">
    <property type="entry name" value="PPR"/>
    <property type="match status" value="6"/>
</dbReference>
<protein>
    <recommendedName>
        <fullName evidence="4">DYW domain-containing protein</fullName>
    </recommendedName>
</protein>
<evidence type="ECO:0000313" key="5">
    <source>
        <dbReference type="EMBL" id="KDP35701.1"/>
    </source>
</evidence>
<dbReference type="Pfam" id="PF14432">
    <property type="entry name" value="DYW_deaminase"/>
    <property type="match status" value="1"/>
</dbReference>
<evidence type="ECO:0000256" key="2">
    <source>
        <dbReference type="ARBA" id="ARBA00022737"/>
    </source>
</evidence>
<comment type="similarity">
    <text evidence="1">Belongs to the PPR family. PCMP-H subfamily.</text>
</comment>
<reference evidence="5 6" key="1">
    <citation type="journal article" date="2014" name="PLoS ONE">
        <title>Global Analysis of Gene Expression Profiles in Physic Nut (Jatropha curcas L.) Seedlings Exposed to Salt Stress.</title>
        <authorList>
            <person name="Zhang L."/>
            <person name="Zhang C."/>
            <person name="Wu P."/>
            <person name="Chen Y."/>
            <person name="Li M."/>
            <person name="Jiang H."/>
            <person name="Wu G."/>
        </authorList>
    </citation>
    <scope>NUCLEOTIDE SEQUENCE [LARGE SCALE GENOMIC DNA]</scope>
    <source>
        <strain evidence="6">cv. GZQX0401</strain>
        <tissue evidence="5">Young leaves</tissue>
    </source>
</reference>
<dbReference type="FunFam" id="1.25.40.10:FF:000442">
    <property type="entry name" value="Pentatricopeptide repeat-containing protein At3g49710"/>
    <property type="match status" value="1"/>
</dbReference>
<feature type="repeat" description="PPR" evidence="3">
    <location>
        <begin position="60"/>
        <end position="94"/>
    </location>
</feature>
<gene>
    <name evidence="5" type="ORF">JCGZ_10473</name>
</gene>
<proteinExistence type="inferred from homology"/>
<organism evidence="5 6">
    <name type="scientific">Jatropha curcas</name>
    <name type="common">Barbados nut</name>
    <dbReference type="NCBI Taxonomy" id="180498"/>
    <lineage>
        <taxon>Eukaryota</taxon>
        <taxon>Viridiplantae</taxon>
        <taxon>Streptophyta</taxon>
        <taxon>Embryophyta</taxon>
        <taxon>Tracheophyta</taxon>
        <taxon>Spermatophyta</taxon>
        <taxon>Magnoliopsida</taxon>
        <taxon>eudicotyledons</taxon>
        <taxon>Gunneridae</taxon>
        <taxon>Pentapetalae</taxon>
        <taxon>rosids</taxon>
        <taxon>fabids</taxon>
        <taxon>Malpighiales</taxon>
        <taxon>Euphorbiaceae</taxon>
        <taxon>Crotonoideae</taxon>
        <taxon>Jatropheae</taxon>
        <taxon>Jatropha</taxon>
    </lineage>
</organism>
<dbReference type="AlphaFoldDB" id="A0A067KHL8"/>
<dbReference type="InterPro" id="IPR046960">
    <property type="entry name" value="PPR_At4g14850-like_plant"/>
</dbReference>
<feature type="repeat" description="PPR" evidence="3">
    <location>
        <begin position="122"/>
        <end position="156"/>
    </location>
</feature>
<dbReference type="PANTHER" id="PTHR47926:SF533">
    <property type="entry name" value="DYW DOMAIN-CONTAINING PROTEIN"/>
    <property type="match status" value="1"/>
</dbReference>
<dbReference type="InterPro" id="IPR011990">
    <property type="entry name" value="TPR-like_helical_dom_sf"/>
</dbReference>
<dbReference type="InterPro" id="IPR002885">
    <property type="entry name" value="PPR_rpt"/>
</dbReference>
<dbReference type="InterPro" id="IPR046848">
    <property type="entry name" value="E_motif"/>
</dbReference>
<dbReference type="GO" id="GO:0008270">
    <property type="term" value="F:zinc ion binding"/>
    <property type="evidence" value="ECO:0007669"/>
    <property type="project" value="InterPro"/>
</dbReference>
<dbReference type="Gene3D" id="1.25.40.10">
    <property type="entry name" value="Tetratricopeptide repeat domain"/>
    <property type="match status" value="4"/>
</dbReference>
<dbReference type="InterPro" id="IPR046849">
    <property type="entry name" value="E2_motif"/>
</dbReference>
<feature type="repeat" description="PPR" evidence="3">
    <location>
        <begin position="192"/>
        <end position="222"/>
    </location>
</feature>
<dbReference type="FunFam" id="1.25.40.10:FF:000031">
    <property type="entry name" value="Pentatricopeptide repeat-containing protein mitochondrial"/>
    <property type="match status" value="1"/>
</dbReference>
<feature type="repeat" description="PPR" evidence="3">
    <location>
        <begin position="390"/>
        <end position="424"/>
    </location>
</feature>
<evidence type="ECO:0000313" key="6">
    <source>
        <dbReference type="Proteomes" id="UP000027138"/>
    </source>
</evidence>
<keyword evidence="2" id="KW-0677">Repeat</keyword>
<dbReference type="Pfam" id="PF20431">
    <property type="entry name" value="E_motif"/>
    <property type="match status" value="1"/>
</dbReference>
<dbReference type="GO" id="GO:0003723">
    <property type="term" value="F:RNA binding"/>
    <property type="evidence" value="ECO:0007669"/>
    <property type="project" value="InterPro"/>
</dbReference>
<feature type="repeat" description="PPR" evidence="3">
    <location>
        <begin position="289"/>
        <end position="323"/>
    </location>
</feature>
<keyword evidence="6" id="KW-1185">Reference proteome</keyword>
<accession>A0A067KHL8</accession>
<evidence type="ECO:0000256" key="3">
    <source>
        <dbReference type="PROSITE-ProRule" id="PRU00708"/>
    </source>
</evidence>
<evidence type="ECO:0000259" key="4">
    <source>
        <dbReference type="Pfam" id="PF14432"/>
    </source>
</evidence>
<dbReference type="PANTHER" id="PTHR47926">
    <property type="entry name" value="PENTATRICOPEPTIDE REPEAT-CONTAINING PROTEIN"/>
    <property type="match status" value="1"/>
</dbReference>
<dbReference type="NCBIfam" id="TIGR00756">
    <property type="entry name" value="PPR"/>
    <property type="match status" value="6"/>
</dbReference>
<dbReference type="SUPFAM" id="SSF48452">
    <property type="entry name" value="TPR-like"/>
    <property type="match status" value="1"/>
</dbReference>
<name>A0A067KHL8_JATCU</name>
<dbReference type="EMBL" id="KK914479">
    <property type="protein sequence ID" value="KDP35701.1"/>
    <property type="molecule type" value="Genomic_DNA"/>
</dbReference>
<dbReference type="InterPro" id="IPR032867">
    <property type="entry name" value="DYW_dom"/>
</dbReference>
<dbReference type="Proteomes" id="UP000027138">
    <property type="component" value="Unassembled WGS sequence"/>
</dbReference>
<feature type="repeat" description="PPR" evidence="3">
    <location>
        <begin position="223"/>
        <end position="257"/>
    </location>
</feature>
<dbReference type="Pfam" id="PF01535">
    <property type="entry name" value="PPR"/>
    <property type="match status" value="3"/>
</dbReference>
<feature type="domain" description="DYW" evidence="4">
    <location>
        <begin position="605"/>
        <end position="696"/>
    </location>
</feature>
<dbReference type="FunFam" id="1.25.40.10:FF:000073">
    <property type="entry name" value="Pentatricopeptide repeat-containing protein chloroplastic"/>
    <property type="match status" value="1"/>
</dbReference>
<evidence type="ECO:0000256" key="1">
    <source>
        <dbReference type="ARBA" id="ARBA00006643"/>
    </source>
</evidence>
<dbReference type="FunFam" id="1.25.40.10:FF:000366">
    <property type="entry name" value="Pentatricopeptide (PPR) repeat-containing protein"/>
    <property type="match status" value="1"/>
</dbReference>